<dbReference type="Proteomes" id="UP001333110">
    <property type="component" value="Unassembled WGS sequence"/>
</dbReference>
<evidence type="ECO:0008006" key="7">
    <source>
        <dbReference type="Google" id="ProtNLM"/>
    </source>
</evidence>
<comment type="caution">
    <text evidence="5">The sequence shown here is derived from an EMBL/GenBank/DDBJ whole genome shotgun (WGS) entry which is preliminary data.</text>
</comment>
<evidence type="ECO:0000313" key="6">
    <source>
        <dbReference type="Proteomes" id="UP001333110"/>
    </source>
</evidence>
<dbReference type="Pfam" id="PF21131">
    <property type="entry name" value="eEFSec_4th"/>
    <property type="match status" value="1"/>
</dbReference>
<dbReference type="GO" id="GO:0001514">
    <property type="term" value="P:selenocysteine incorporation"/>
    <property type="evidence" value="ECO:0007669"/>
    <property type="project" value="TreeGrafter"/>
</dbReference>
<dbReference type="Gene3D" id="2.40.30.10">
    <property type="entry name" value="Translation factors"/>
    <property type="match status" value="2"/>
</dbReference>
<dbReference type="InterPro" id="IPR049394">
    <property type="entry name" value="eEFSec_C"/>
</dbReference>
<reference evidence="5 6" key="1">
    <citation type="journal article" date="2023" name="J. Hered.">
        <title>Chromosome-level genome of the wood stork (Mycteria americana) provides insight into avian chromosome evolution.</title>
        <authorList>
            <person name="Flamio R. Jr."/>
            <person name="Ramstad K.M."/>
        </authorList>
    </citation>
    <scope>NUCLEOTIDE SEQUENCE [LARGE SCALE GENOMIC DNA]</scope>
    <source>
        <strain evidence="5">JAX WOST 10</strain>
    </source>
</reference>
<feature type="compositionally biased region" description="Gly residues" evidence="1">
    <location>
        <begin position="95"/>
        <end position="104"/>
    </location>
</feature>
<dbReference type="GO" id="GO:0005525">
    <property type="term" value="F:GTP binding"/>
    <property type="evidence" value="ECO:0007669"/>
    <property type="project" value="InterPro"/>
</dbReference>
<dbReference type="PANTHER" id="PTHR43721">
    <property type="entry name" value="ELONGATION FACTOR TU-RELATED"/>
    <property type="match status" value="1"/>
</dbReference>
<name>A0AAN7MWK7_MYCAM</name>
<dbReference type="SUPFAM" id="SSF50447">
    <property type="entry name" value="Translation proteins"/>
    <property type="match status" value="1"/>
</dbReference>
<feature type="domain" description="Selenocysteine-specific elongation factor 3rd" evidence="4">
    <location>
        <begin position="428"/>
        <end position="555"/>
    </location>
</feature>
<dbReference type="Gene3D" id="3.40.50.300">
    <property type="entry name" value="P-loop containing nucleotide triphosphate hydrolases"/>
    <property type="match status" value="2"/>
</dbReference>
<feature type="compositionally biased region" description="Basic and acidic residues" evidence="1">
    <location>
        <begin position="993"/>
        <end position="1005"/>
    </location>
</feature>
<dbReference type="AlphaFoldDB" id="A0AAN7MWK7"/>
<dbReference type="CDD" id="cd01889">
    <property type="entry name" value="SelB_euk"/>
    <property type="match status" value="1"/>
</dbReference>
<dbReference type="GO" id="GO:0003924">
    <property type="term" value="F:GTPase activity"/>
    <property type="evidence" value="ECO:0007669"/>
    <property type="project" value="InterPro"/>
</dbReference>
<dbReference type="CDD" id="cd03696">
    <property type="entry name" value="SelB_II"/>
    <property type="match status" value="1"/>
</dbReference>
<dbReference type="SUPFAM" id="SSF52540">
    <property type="entry name" value="P-loop containing nucleoside triphosphate hydrolases"/>
    <property type="match status" value="1"/>
</dbReference>
<sequence length="1238" mass="133742">MAAGPAAPRVLNVNVGVLGHIDSGKTALARALSTTGSTAAFDRAPQSRARGITLDLGFSCLRTALPPQLGPGPGELQFTLVDCPGHASLIRTIIGGKGGSGGGHPSPPRGPGGGEAPAGVLPPLSGRRGGAVPVPRSAPAFGGVPAPAVSEQFPPTRSPMHFNLRMISYPEFMGIRNKGAQIIDLMMLVIDVTKGMQTQSAECLVIGQIACQKMVVVLNKVDLLPEGKRQSAIEKMTKKMQKTLENTKFCGCPIVAVAAKPGGPEAPESENPLGVSELIEVLKSQAYLPSRDPSGHFLMAVDHCFSIKGQGTVMTGTILSGSVSLGDNVEIPALKASEGLIRLGLKPLVLETSISQGQKREVLKTMQKDVCLSIVTKKVKSMQMFHTPVTYAMQGDRVGICVTQFDPKLLERGLICTPESLHTIHAAIISLKKIQYFRGALQTKAKFHITVGHETVMGRVMFFSPAPADFNEEIQENVFDFEKDYLYQEEYLSKDSNSSEENKENDRAGEVQLPRQQWALLEFEKPVTCPKLCLVIGSKLDTDIHANTCRLAFHGVLLQGMEDKNYMETFLPKLKVYKLKHKEGQVERRHCSSSRIARKTLHQPGNDALWVTDAVMDDYSVIGRSLFKKETNIQIFVGLKVKLSTGEDGIIDGGFGQSGKFKIRIPVIASQKDFIYGTGPGGTSSDPGEAVNGRELIKQACLASVTANREEKKILEKTEEKGEQVDENLKQDRIGWKRPLRSSSPTVNLTLPSPPLHHVPEHLIPMSFKYLQGWGLNPFPGQPVPMLDNPCSEEKCPNIQSKPPLAQLEAISSLVESDEVSPQPPFLQAEQPQVPQPLPISLVLQTLPQLRCPSLDTLQPLNVSLGVGGPKLNTAFKVQPHQCRVQGHDHCPSPAGHAIFDAGQDAIDLLGHLGTLLAHIHLAVDQHPQVLFHQAAFQPLFPKPVALHGVAVAQVQEPALSLVEPHTISIQSGLKPDTKTLLAVASKKKSKAGKGDTTREDESSKNDSAQPGCICSVVDLFMATHFEVLQCDLMHSHRCFRVYLLQHGLILGPQSLQRCTCCGTDITMATDASRCTCSGVDLSMATDTLGCPAPTWACPQVTVLSTRVHAGVPACPVQQHRNSSDALAICQPRRMATAVIKMFPGTAHHKANSLTQVGVGVLAARSKRGPTAAFRMAAGERRALGVLQKRGSYELKGKMVFDKPMVYERACSLSWRDGQTQRDELQRGSAAAIPACGI</sequence>
<dbReference type="InterPro" id="IPR049393">
    <property type="entry name" value="eEFSec_III"/>
</dbReference>
<feature type="non-terminal residue" evidence="5">
    <location>
        <position position="1238"/>
    </location>
</feature>
<evidence type="ECO:0000256" key="1">
    <source>
        <dbReference type="SAM" id="MobiDB-lite"/>
    </source>
</evidence>
<organism evidence="5 6">
    <name type="scientific">Mycteria americana</name>
    <name type="common">Wood stork</name>
    <dbReference type="NCBI Taxonomy" id="33587"/>
    <lineage>
        <taxon>Eukaryota</taxon>
        <taxon>Metazoa</taxon>
        <taxon>Chordata</taxon>
        <taxon>Craniata</taxon>
        <taxon>Vertebrata</taxon>
        <taxon>Euteleostomi</taxon>
        <taxon>Archelosauria</taxon>
        <taxon>Archosauria</taxon>
        <taxon>Dinosauria</taxon>
        <taxon>Saurischia</taxon>
        <taxon>Theropoda</taxon>
        <taxon>Coelurosauria</taxon>
        <taxon>Aves</taxon>
        <taxon>Neognathae</taxon>
        <taxon>Neoaves</taxon>
        <taxon>Aequornithes</taxon>
        <taxon>Ciconiiformes</taxon>
        <taxon>Ciconiidae</taxon>
        <taxon>Mycteria</taxon>
    </lineage>
</organism>
<gene>
    <name evidence="5" type="ORF">QYF61_013901</name>
</gene>
<dbReference type="EMBL" id="JAUNZN010000010">
    <property type="protein sequence ID" value="KAK4815025.1"/>
    <property type="molecule type" value="Genomic_DNA"/>
</dbReference>
<evidence type="ECO:0000313" key="5">
    <source>
        <dbReference type="EMBL" id="KAK4815025.1"/>
    </source>
</evidence>
<dbReference type="InterPro" id="IPR050055">
    <property type="entry name" value="EF-Tu_GTPase"/>
</dbReference>
<feature type="domain" description="Selenocysteine-specific elongation factor C-terminal RIFT" evidence="3">
    <location>
        <begin position="613"/>
        <end position="667"/>
    </location>
</feature>
<proteinExistence type="predicted"/>
<feature type="region of interest" description="Disordered" evidence="1">
    <location>
        <begin position="94"/>
        <end position="129"/>
    </location>
</feature>
<evidence type="ECO:0000259" key="4">
    <source>
        <dbReference type="Pfam" id="PF21208"/>
    </source>
</evidence>
<feature type="domain" description="Tr-type G" evidence="2">
    <location>
        <begin position="13"/>
        <end position="94"/>
    </location>
</feature>
<feature type="domain" description="Tr-type G" evidence="2">
    <location>
        <begin position="172"/>
        <end position="282"/>
    </location>
</feature>
<protein>
    <recommendedName>
        <fullName evidence="7">Selenocysteine-specific elongation factor</fullName>
    </recommendedName>
</protein>
<evidence type="ECO:0000259" key="2">
    <source>
        <dbReference type="Pfam" id="PF00009"/>
    </source>
</evidence>
<dbReference type="CDD" id="cd04094">
    <property type="entry name" value="eSelB_III"/>
    <property type="match status" value="1"/>
</dbReference>
<feature type="region of interest" description="Disordered" evidence="1">
    <location>
        <begin position="990"/>
        <end position="1009"/>
    </location>
</feature>
<accession>A0AAN7MWK7</accession>
<evidence type="ECO:0000259" key="3">
    <source>
        <dbReference type="Pfam" id="PF21131"/>
    </source>
</evidence>
<keyword evidence="6" id="KW-1185">Reference proteome</keyword>
<dbReference type="PANTHER" id="PTHR43721:SF11">
    <property type="entry name" value="SELENOCYSTEINE-SPECIFIC ELONGATION FACTOR"/>
    <property type="match status" value="1"/>
</dbReference>
<dbReference type="InterPro" id="IPR027417">
    <property type="entry name" value="P-loop_NTPase"/>
</dbReference>
<dbReference type="Pfam" id="PF00009">
    <property type="entry name" value="GTP_EFTU"/>
    <property type="match status" value="2"/>
</dbReference>
<dbReference type="InterPro" id="IPR009000">
    <property type="entry name" value="Transl_B-barrel_sf"/>
</dbReference>
<dbReference type="InterPro" id="IPR000795">
    <property type="entry name" value="T_Tr_GTP-bd_dom"/>
</dbReference>
<dbReference type="Pfam" id="PF21208">
    <property type="entry name" value="euk_SelB_III"/>
    <property type="match status" value="1"/>
</dbReference>
<dbReference type="GO" id="GO:0003746">
    <property type="term" value="F:translation elongation factor activity"/>
    <property type="evidence" value="ECO:0007669"/>
    <property type="project" value="TreeGrafter"/>
</dbReference>